<keyword evidence="2" id="KW-1185">Reference proteome</keyword>
<reference evidence="1" key="1">
    <citation type="journal article" date="2021" name="Environ. Microbiol.">
        <title>Gene family expansions and transcriptome signatures uncover fungal adaptations to wood decay.</title>
        <authorList>
            <person name="Hage H."/>
            <person name="Miyauchi S."/>
            <person name="Viragh M."/>
            <person name="Drula E."/>
            <person name="Min B."/>
            <person name="Chaduli D."/>
            <person name="Navarro D."/>
            <person name="Favel A."/>
            <person name="Norest M."/>
            <person name="Lesage-Meessen L."/>
            <person name="Balint B."/>
            <person name="Merenyi Z."/>
            <person name="de Eugenio L."/>
            <person name="Morin E."/>
            <person name="Martinez A.T."/>
            <person name="Baldrian P."/>
            <person name="Stursova M."/>
            <person name="Martinez M.J."/>
            <person name="Novotny C."/>
            <person name="Magnuson J.K."/>
            <person name="Spatafora J.W."/>
            <person name="Maurice S."/>
            <person name="Pangilinan J."/>
            <person name="Andreopoulos W."/>
            <person name="LaButti K."/>
            <person name="Hundley H."/>
            <person name="Na H."/>
            <person name="Kuo A."/>
            <person name="Barry K."/>
            <person name="Lipzen A."/>
            <person name="Henrissat B."/>
            <person name="Riley R."/>
            <person name="Ahrendt S."/>
            <person name="Nagy L.G."/>
            <person name="Grigoriev I.V."/>
            <person name="Martin F."/>
            <person name="Rosso M.N."/>
        </authorList>
    </citation>
    <scope>NUCLEOTIDE SEQUENCE</scope>
    <source>
        <strain evidence="1">CBS 384.51</strain>
    </source>
</reference>
<name>A0ACB8TMM0_9APHY</name>
<protein>
    <submittedName>
        <fullName evidence="1">Uncharacterized protein</fullName>
    </submittedName>
</protein>
<comment type="caution">
    <text evidence="1">The sequence shown here is derived from an EMBL/GenBank/DDBJ whole genome shotgun (WGS) entry which is preliminary data.</text>
</comment>
<gene>
    <name evidence="1" type="ORF">BDY19DRAFT_910748</name>
</gene>
<evidence type="ECO:0000313" key="1">
    <source>
        <dbReference type="EMBL" id="KAI0083231.1"/>
    </source>
</evidence>
<accession>A0ACB8TMM0</accession>
<dbReference type="Proteomes" id="UP001055072">
    <property type="component" value="Unassembled WGS sequence"/>
</dbReference>
<dbReference type="EMBL" id="MU274979">
    <property type="protein sequence ID" value="KAI0083231.1"/>
    <property type="molecule type" value="Genomic_DNA"/>
</dbReference>
<proteinExistence type="predicted"/>
<organism evidence="1 2">
    <name type="scientific">Irpex rosettiformis</name>
    <dbReference type="NCBI Taxonomy" id="378272"/>
    <lineage>
        <taxon>Eukaryota</taxon>
        <taxon>Fungi</taxon>
        <taxon>Dikarya</taxon>
        <taxon>Basidiomycota</taxon>
        <taxon>Agaricomycotina</taxon>
        <taxon>Agaricomycetes</taxon>
        <taxon>Polyporales</taxon>
        <taxon>Irpicaceae</taxon>
        <taxon>Irpex</taxon>
    </lineage>
</organism>
<evidence type="ECO:0000313" key="2">
    <source>
        <dbReference type="Proteomes" id="UP001055072"/>
    </source>
</evidence>
<sequence length="451" mass="51586">MSEYQGAVAMYRQRIEQLESSNRTAEEYMNRTIAARLAEMEAYMQKEKERVVSELMSERDNAVRQAETAYRVRLDAMREEATQWFGELQKNATEVIENARKAAEDAQRDNNLAKQREPRLEREIASLWEKLDSASVHTMPEPTIGRDNPDVRFHRTADRDLVASTFNNSSSHKQNLGFPQGGYPATTGARMRDDVCPQRQSTIPMADKRSARPEPGSTTSHSNLRRSERLSEPVSSRRRGKRRVQSESKSDSDTDQEGFGDTEANDTNERKSRMQRHKSTEFALAARMQRQRDALMEEEVTKLESQVCELVKKVWKLSRDTDIRSQKVACAADSQAYEDGTGEGPDTEVPRLCMRGSMSSKWNRAVCRSLLEIFKKGYMRKVAFASEELVLDTIMRKCTMLWNAWREMPSKSHAGGQVETLDEDDDRAKEDAHEEEKSARQAVRRLVVSGL</sequence>